<accession>A0A368QPP2</accession>
<dbReference type="InterPro" id="IPR036047">
    <property type="entry name" value="F-box-like_dom_sf"/>
</dbReference>
<dbReference type="InterPro" id="IPR011043">
    <property type="entry name" value="Gal_Oxase/kelch_b-propeller"/>
</dbReference>
<dbReference type="EMBL" id="CM003531">
    <property type="protein sequence ID" value="RCV19862.1"/>
    <property type="molecule type" value="Genomic_DNA"/>
</dbReference>
<gene>
    <name evidence="2" type="ORF">SETIT_4G010000v2</name>
</gene>
<organism evidence="2">
    <name type="scientific">Setaria italica</name>
    <name type="common">Foxtail millet</name>
    <name type="synonym">Panicum italicum</name>
    <dbReference type="NCBI Taxonomy" id="4555"/>
    <lineage>
        <taxon>Eukaryota</taxon>
        <taxon>Viridiplantae</taxon>
        <taxon>Streptophyta</taxon>
        <taxon>Embryophyta</taxon>
        <taxon>Tracheophyta</taxon>
        <taxon>Spermatophyta</taxon>
        <taxon>Magnoliopsida</taxon>
        <taxon>Liliopsida</taxon>
        <taxon>Poales</taxon>
        <taxon>Poaceae</taxon>
        <taxon>PACMAD clade</taxon>
        <taxon>Panicoideae</taxon>
        <taxon>Panicodae</taxon>
        <taxon>Paniceae</taxon>
        <taxon>Cenchrinae</taxon>
        <taxon>Setaria</taxon>
    </lineage>
</organism>
<dbReference type="InterPro" id="IPR005174">
    <property type="entry name" value="KIB1-4_b-propeller"/>
</dbReference>
<reference evidence="2" key="2">
    <citation type="submission" date="2015-07" db="EMBL/GenBank/DDBJ databases">
        <authorList>
            <person name="Noorani M."/>
        </authorList>
    </citation>
    <scope>NUCLEOTIDE SEQUENCE</scope>
    <source>
        <strain evidence="2">Yugu1</strain>
    </source>
</reference>
<reference evidence="2" key="1">
    <citation type="journal article" date="2012" name="Nat. Biotechnol.">
        <title>Reference genome sequence of the model plant Setaria.</title>
        <authorList>
            <person name="Bennetzen J.L."/>
            <person name="Schmutz J."/>
            <person name="Wang H."/>
            <person name="Percifield R."/>
            <person name="Hawkins J."/>
            <person name="Pontaroli A.C."/>
            <person name="Estep M."/>
            <person name="Feng L."/>
            <person name="Vaughn J.N."/>
            <person name="Grimwood J."/>
            <person name="Jenkins J."/>
            <person name="Barry K."/>
            <person name="Lindquist E."/>
            <person name="Hellsten U."/>
            <person name="Deshpande S."/>
            <person name="Wang X."/>
            <person name="Wu X."/>
            <person name="Mitros T."/>
            <person name="Triplett J."/>
            <person name="Yang X."/>
            <person name="Ye C.Y."/>
            <person name="Mauro-Herrera M."/>
            <person name="Wang L."/>
            <person name="Li P."/>
            <person name="Sharma M."/>
            <person name="Sharma R."/>
            <person name="Ronald P.C."/>
            <person name="Panaud O."/>
            <person name="Kellogg E.A."/>
            <person name="Brutnell T.P."/>
            <person name="Doust A.N."/>
            <person name="Tuskan G.A."/>
            <person name="Rokhsar D."/>
            <person name="Devos K.M."/>
        </authorList>
    </citation>
    <scope>NUCLEOTIDE SEQUENCE [LARGE SCALE GENOMIC DNA]</scope>
    <source>
        <strain evidence="2">Yugu1</strain>
    </source>
</reference>
<dbReference type="PANTHER" id="PTHR33800:SF30">
    <property type="entry name" value="DUF295 DOMAIN-CONTAINING PROTEIN"/>
    <property type="match status" value="1"/>
</dbReference>
<dbReference type="OrthoDB" id="666312at2759"/>
<dbReference type="SUPFAM" id="SSF50965">
    <property type="entry name" value="Galactose oxidase, central domain"/>
    <property type="match status" value="1"/>
</dbReference>
<dbReference type="PANTHER" id="PTHR33800">
    <property type="entry name" value="OS06G0113600 PROTEIN"/>
    <property type="match status" value="1"/>
</dbReference>
<dbReference type="AlphaFoldDB" id="A0A368QPP2"/>
<proteinExistence type="predicted"/>
<dbReference type="Pfam" id="PF03478">
    <property type="entry name" value="Beta-prop_KIB1-4"/>
    <property type="match status" value="1"/>
</dbReference>
<evidence type="ECO:0000313" key="2">
    <source>
        <dbReference type="EMBL" id="RCV19862.1"/>
    </source>
</evidence>
<evidence type="ECO:0000259" key="1">
    <source>
        <dbReference type="Pfam" id="PF03478"/>
    </source>
</evidence>
<name>A0A368QPP2_SETIT</name>
<feature type="domain" description="KIB1-4 beta-propeller" evidence="1">
    <location>
        <begin position="71"/>
        <end position="266"/>
    </location>
</feature>
<sequence length="316" mass="35101">MSLLRNWADLPDGLLDSIIPLLGSFRDLLAFAATCHPWSSAFSSYPSKSTLYTLFPPLLLQPDVLSAPLARCQMGASFGHMIFSSNRSCFLFDVFTGIDVSAPPLPIDEIYYSAALTAPLASPNSHLIVSTGSSNFFWRVGSNSWLKRSPRNGTLAKFVVFKGQLQKIPVSWGEKNSMTKWHLSTPWLVACGDMLLMVGCQSYYPGTSDVFEAYRLDTSTEPAKWMKVEKLENWVIFISNDEGVQPLSCMNPERWGGRSNCVYCYDSGRWVAFEFGKSTPLLGDATKPDVRICICCVSMVQPIWVIPSMFSLCCDG</sequence>
<protein>
    <recommendedName>
        <fullName evidence="1">KIB1-4 beta-propeller domain-containing protein</fullName>
    </recommendedName>
</protein>
<dbReference type="SUPFAM" id="SSF81383">
    <property type="entry name" value="F-box domain"/>
    <property type="match status" value="1"/>
</dbReference>